<accession>A0A4S8M1U6</accession>
<sequence>MVLDLGTTPHTLFSEAPTQRKSRYVIPGPPTSMVVTRSCAAPKLIHPSYLINVRGCSDSIYKVIREQERDMYKSLLRKTALLADHPRQDPQTIQEVRQQRPFVSEDKASHHWNDIYDDFQLPEDSAIDLDTTAYSVVGAVAEAMLHPEEEGGENRTDEEVEGEERMDKETDGREDRMDEEEEGEQGMDETEP</sequence>
<dbReference type="OrthoDB" id="3068802at2759"/>
<evidence type="ECO:0000313" key="3">
    <source>
        <dbReference type="Proteomes" id="UP000297245"/>
    </source>
</evidence>
<dbReference type="Proteomes" id="UP000297245">
    <property type="component" value="Unassembled WGS sequence"/>
</dbReference>
<feature type="compositionally biased region" description="Acidic residues" evidence="1">
    <location>
        <begin position="177"/>
        <end position="192"/>
    </location>
</feature>
<feature type="compositionally biased region" description="Basic and acidic residues" evidence="1">
    <location>
        <begin position="145"/>
        <end position="176"/>
    </location>
</feature>
<proteinExistence type="predicted"/>
<dbReference type="EMBL" id="ML179191">
    <property type="protein sequence ID" value="THU95821.1"/>
    <property type="molecule type" value="Genomic_DNA"/>
</dbReference>
<protein>
    <submittedName>
        <fullName evidence="2">Uncharacterized protein</fullName>
    </submittedName>
</protein>
<name>A0A4S8M1U6_DENBC</name>
<evidence type="ECO:0000256" key="1">
    <source>
        <dbReference type="SAM" id="MobiDB-lite"/>
    </source>
</evidence>
<dbReference type="AlphaFoldDB" id="A0A4S8M1U6"/>
<keyword evidence="3" id="KW-1185">Reference proteome</keyword>
<organism evidence="2 3">
    <name type="scientific">Dendrothele bispora (strain CBS 962.96)</name>
    <dbReference type="NCBI Taxonomy" id="1314807"/>
    <lineage>
        <taxon>Eukaryota</taxon>
        <taxon>Fungi</taxon>
        <taxon>Dikarya</taxon>
        <taxon>Basidiomycota</taxon>
        <taxon>Agaricomycotina</taxon>
        <taxon>Agaricomycetes</taxon>
        <taxon>Agaricomycetidae</taxon>
        <taxon>Agaricales</taxon>
        <taxon>Agaricales incertae sedis</taxon>
        <taxon>Dendrothele</taxon>
    </lineage>
</organism>
<reference evidence="2 3" key="1">
    <citation type="journal article" date="2019" name="Nat. Ecol. Evol.">
        <title>Megaphylogeny resolves global patterns of mushroom evolution.</title>
        <authorList>
            <person name="Varga T."/>
            <person name="Krizsan K."/>
            <person name="Foldi C."/>
            <person name="Dima B."/>
            <person name="Sanchez-Garcia M."/>
            <person name="Sanchez-Ramirez S."/>
            <person name="Szollosi G.J."/>
            <person name="Szarkandi J.G."/>
            <person name="Papp V."/>
            <person name="Albert L."/>
            <person name="Andreopoulos W."/>
            <person name="Angelini C."/>
            <person name="Antonin V."/>
            <person name="Barry K.W."/>
            <person name="Bougher N.L."/>
            <person name="Buchanan P."/>
            <person name="Buyck B."/>
            <person name="Bense V."/>
            <person name="Catcheside P."/>
            <person name="Chovatia M."/>
            <person name="Cooper J."/>
            <person name="Damon W."/>
            <person name="Desjardin D."/>
            <person name="Finy P."/>
            <person name="Geml J."/>
            <person name="Haridas S."/>
            <person name="Hughes K."/>
            <person name="Justo A."/>
            <person name="Karasinski D."/>
            <person name="Kautmanova I."/>
            <person name="Kiss B."/>
            <person name="Kocsube S."/>
            <person name="Kotiranta H."/>
            <person name="LaButti K.M."/>
            <person name="Lechner B.E."/>
            <person name="Liimatainen K."/>
            <person name="Lipzen A."/>
            <person name="Lukacs Z."/>
            <person name="Mihaltcheva S."/>
            <person name="Morgado L.N."/>
            <person name="Niskanen T."/>
            <person name="Noordeloos M.E."/>
            <person name="Ohm R.A."/>
            <person name="Ortiz-Santana B."/>
            <person name="Ovrebo C."/>
            <person name="Racz N."/>
            <person name="Riley R."/>
            <person name="Savchenko A."/>
            <person name="Shiryaev A."/>
            <person name="Soop K."/>
            <person name="Spirin V."/>
            <person name="Szebenyi C."/>
            <person name="Tomsovsky M."/>
            <person name="Tulloss R.E."/>
            <person name="Uehling J."/>
            <person name="Grigoriev I.V."/>
            <person name="Vagvolgyi C."/>
            <person name="Papp T."/>
            <person name="Martin F.M."/>
            <person name="Miettinen O."/>
            <person name="Hibbett D.S."/>
            <person name="Nagy L.G."/>
        </authorList>
    </citation>
    <scope>NUCLEOTIDE SEQUENCE [LARGE SCALE GENOMIC DNA]</scope>
    <source>
        <strain evidence="2 3">CBS 962.96</strain>
    </source>
</reference>
<gene>
    <name evidence="2" type="ORF">K435DRAFT_859173</name>
</gene>
<evidence type="ECO:0000313" key="2">
    <source>
        <dbReference type="EMBL" id="THU95821.1"/>
    </source>
</evidence>
<feature type="region of interest" description="Disordered" evidence="1">
    <location>
        <begin position="144"/>
        <end position="192"/>
    </location>
</feature>